<feature type="region of interest" description="Disordered" evidence="1">
    <location>
        <begin position="1"/>
        <end position="22"/>
    </location>
</feature>
<keyword evidence="3" id="KW-1185">Reference proteome</keyword>
<organism evidence="2 3">
    <name type="scientific">Elysia crispata</name>
    <name type="common">lettuce slug</name>
    <dbReference type="NCBI Taxonomy" id="231223"/>
    <lineage>
        <taxon>Eukaryota</taxon>
        <taxon>Metazoa</taxon>
        <taxon>Spiralia</taxon>
        <taxon>Lophotrochozoa</taxon>
        <taxon>Mollusca</taxon>
        <taxon>Gastropoda</taxon>
        <taxon>Heterobranchia</taxon>
        <taxon>Euthyneura</taxon>
        <taxon>Panpulmonata</taxon>
        <taxon>Sacoglossa</taxon>
        <taxon>Placobranchoidea</taxon>
        <taxon>Plakobranchidae</taxon>
        <taxon>Elysia</taxon>
    </lineage>
</organism>
<dbReference type="Proteomes" id="UP001283361">
    <property type="component" value="Unassembled WGS sequence"/>
</dbReference>
<proteinExistence type="predicted"/>
<reference evidence="2" key="1">
    <citation type="journal article" date="2023" name="G3 (Bethesda)">
        <title>A reference genome for the long-term kleptoplast-retaining sea slug Elysia crispata morphotype clarki.</title>
        <authorList>
            <person name="Eastman K.E."/>
            <person name="Pendleton A.L."/>
            <person name="Shaikh M.A."/>
            <person name="Suttiyut T."/>
            <person name="Ogas R."/>
            <person name="Tomko P."/>
            <person name="Gavelis G."/>
            <person name="Widhalm J.R."/>
            <person name="Wisecaver J.H."/>
        </authorList>
    </citation>
    <scope>NUCLEOTIDE SEQUENCE</scope>
    <source>
        <strain evidence="2">ECLA1</strain>
    </source>
</reference>
<sequence length="217" mass="23644">MDRKHKQIEKDPSNRYPEKRGVNTEVLRVKGQAAHGGKMVLGQGGYFVQLCARATENRKEEMKMSLQTGRSDILCRDNTKHRGLGNVVSTLTTCYWLAQVSSQYCTALWSSYPLTLTANVITKTACNKSCFNKSKTASATFSTIKESGNGILGEEVLRSNNVTGATHTHTSDQDATQLSVIGVATSKGKITQHGGICQFDGPPPHPPSSYNTHLNLV</sequence>
<dbReference type="EMBL" id="JAWDGP010006781">
    <property type="protein sequence ID" value="KAK3735566.1"/>
    <property type="molecule type" value="Genomic_DNA"/>
</dbReference>
<dbReference type="AlphaFoldDB" id="A0AAE0Y7U0"/>
<protein>
    <submittedName>
        <fullName evidence="2">Uncharacterized protein</fullName>
    </submittedName>
</protein>
<evidence type="ECO:0000313" key="2">
    <source>
        <dbReference type="EMBL" id="KAK3735566.1"/>
    </source>
</evidence>
<evidence type="ECO:0000256" key="1">
    <source>
        <dbReference type="SAM" id="MobiDB-lite"/>
    </source>
</evidence>
<name>A0AAE0Y7U0_9GAST</name>
<gene>
    <name evidence="2" type="ORF">RRG08_054139</name>
</gene>
<evidence type="ECO:0000313" key="3">
    <source>
        <dbReference type="Proteomes" id="UP001283361"/>
    </source>
</evidence>
<comment type="caution">
    <text evidence="2">The sequence shown here is derived from an EMBL/GenBank/DDBJ whole genome shotgun (WGS) entry which is preliminary data.</text>
</comment>
<accession>A0AAE0Y7U0</accession>